<keyword evidence="2" id="KW-0614">Plasmid</keyword>
<sequence>MNTITVPLYRLAHGRTGDKGNRSNISVIAYHPALWDAVCEQVTEAAVLALFADRQPTRVTRYLLPRLQAMNLVIDDVLDGGVNDALNLDSHGKTLCFRVLEMPITLPQALEPHLAGH</sequence>
<accession>I1Z151</accession>
<name>I1Z151_9BURK</name>
<dbReference type="Pfam" id="PF23544">
    <property type="entry name" value="AtuA_ferredoxin"/>
    <property type="match status" value="1"/>
</dbReference>
<proteinExistence type="predicted"/>
<feature type="domain" description="AtuA-like ferredoxin-fold" evidence="1">
    <location>
        <begin position="6"/>
        <end position="104"/>
    </location>
</feature>
<geneLocation type="plasmid" evidence="2">
    <name>pKV36</name>
</geneLocation>
<reference evidence="2" key="1">
    <citation type="journal article" date="2012" name="Microbiology">
        <title>IncP-1beta plasmids of Comamonas sp. and Delftia sp. strains isolated from a wastewater treatment plant mediate resistance to and decolorization of the triphenylmethane dye crystal violet.</title>
        <authorList>
            <person name="Stolze Y."/>
            <person name="Eikmeyer F."/>
            <person name="Wibberg D."/>
            <person name="Brandis G."/>
            <person name="Karsten C."/>
            <person name="Krahn I."/>
            <person name="Schneiker-Bekel S."/>
            <person name="Viehover P."/>
            <person name="Barsch A."/>
            <person name="Keck M."/>
            <person name="Top E.M."/>
            <person name="Niehaus K."/>
            <person name="Schluter A."/>
        </authorList>
    </citation>
    <scope>NUCLEOTIDE SEQUENCE</scope>
    <source>
        <strain evidence="2">KV36</strain>
        <plasmid evidence="2">pKV36</plasmid>
    </source>
</reference>
<gene>
    <name evidence="2" type="ORF">pKV36_15</name>
</gene>
<dbReference type="AlphaFoldDB" id="I1Z151"/>
<evidence type="ECO:0000259" key="1">
    <source>
        <dbReference type="Pfam" id="PF23544"/>
    </source>
</evidence>
<dbReference type="PANTHER" id="PTHR47708">
    <property type="match status" value="1"/>
</dbReference>
<dbReference type="InterPro" id="IPR056362">
    <property type="entry name" value="AtuA-like_ferredoxin_dom"/>
</dbReference>
<dbReference type="EMBL" id="JN648091">
    <property type="protein sequence ID" value="AFJ11829.1"/>
    <property type="molecule type" value="Genomic_DNA"/>
</dbReference>
<protein>
    <recommendedName>
        <fullName evidence="1">AtuA-like ferredoxin-fold domain-containing protein</fullName>
    </recommendedName>
</protein>
<evidence type="ECO:0000313" key="2">
    <source>
        <dbReference type="EMBL" id="AFJ11829.1"/>
    </source>
</evidence>
<organism evidence="2">
    <name type="scientific">Comamonas sp. KV36</name>
    <dbReference type="NCBI Taxonomy" id="1170709"/>
    <lineage>
        <taxon>Bacteria</taxon>
        <taxon>Pseudomonadati</taxon>
        <taxon>Pseudomonadota</taxon>
        <taxon>Betaproteobacteria</taxon>
        <taxon>Burkholderiales</taxon>
        <taxon>Comamonadaceae</taxon>
        <taxon>Comamonas</taxon>
    </lineage>
</organism>
<dbReference type="PANTHER" id="PTHR47708:SF2">
    <property type="entry name" value="SI:CH73-132F6.5"/>
    <property type="match status" value="1"/>
</dbReference>